<evidence type="ECO:0000256" key="1">
    <source>
        <dbReference type="ARBA" id="ARBA00000085"/>
    </source>
</evidence>
<evidence type="ECO:0000256" key="6">
    <source>
        <dbReference type="ARBA" id="ARBA00022741"/>
    </source>
</evidence>
<evidence type="ECO:0000256" key="8">
    <source>
        <dbReference type="ARBA" id="ARBA00022840"/>
    </source>
</evidence>
<dbReference type="GO" id="GO:0009399">
    <property type="term" value="P:nitrogen fixation"/>
    <property type="evidence" value="ECO:0007669"/>
    <property type="project" value="InterPro"/>
</dbReference>
<proteinExistence type="predicted"/>
<dbReference type="SMART" id="SM00387">
    <property type="entry name" value="HATPase_c"/>
    <property type="match status" value="1"/>
</dbReference>
<keyword evidence="6" id="KW-0547">Nucleotide-binding</keyword>
<dbReference type="NCBIfam" id="TIGR00229">
    <property type="entry name" value="sensory_box"/>
    <property type="match status" value="1"/>
</dbReference>
<dbReference type="InterPro" id="IPR014285">
    <property type="entry name" value="N_fixation_neg-reg_NifL"/>
</dbReference>
<evidence type="ECO:0000256" key="11">
    <source>
        <dbReference type="ARBA" id="ARBA00023136"/>
    </source>
</evidence>
<dbReference type="PRINTS" id="PR00344">
    <property type="entry name" value="BCTRLSENSOR"/>
</dbReference>
<comment type="subcellular location">
    <subcellularLocation>
        <location evidence="2">Membrane</location>
        <topology evidence="2">Multi-pass membrane protein</topology>
    </subcellularLocation>
</comment>
<dbReference type="GO" id="GO:0006355">
    <property type="term" value="P:regulation of DNA-templated transcription"/>
    <property type="evidence" value="ECO:0007669"/>
    <property type="project" value="InterPro"/>
</dbReference>
<dbReference type="InterPro" id="IPR001610">
    <property type="entry name" value="PAC"/>
</dbReference>
<keyword evidence="9" id="KW-1133">Transmembrane helix</keyword>
<dbReference type="PROSITE" id="PS50112">
    <property type="entry name" value="PAS"/>
    <property type="match status" value="1"/>
</dbReference>
<dbReference type="PANTHER" id="PTHR42878">
    <property type="entry name" value="TWO-COMPONENT HISTIDINE KINASE"/>
    <property type="match status" value="1"/>
</dbReference>
<dbReference type="GO" id="GO:0000156">
    <property type="term" value="F:phosphorelay response regulator activity"/>
    <property type="evidence" value="ECO:0007669"/>
    <property type="project" value="TreeGrafter"/>
</dbReference>
<dbReference type="GO" id="GO:0016020">
    <property type="term" value="C:membrane"/>
    <property type="evidence" value="ECO:0007669"/>
    <property type="project" value="UniProtKB-SubCell"/>
</dbReference>
<gene>
    <name evidence="15" type="primary">nifL</name>
    <name evidence="15" type="ORF">FME95_00115</name>
</gene>
<dbReference type="CDD" id="cd00130">
    <property type="entry name" value="PAS"/>
    <property type="match status" value="1"/>
</dbReference>
<dbReference type="GO" id="GO:0005524">
    <property type="term" value="F:ATP binding"/>
    <property type="evidence" value="ECO:0007669"/>
    <property type="project" value="UniProtKB-KW"/>
</dbReference>
<dbReference type="InterPro" id="IPR050351">
    <property type="entry name" value="BphY/WalK/GraS-like"/>
</dbReference>
<keyword evidence="11" id="KW-0472">Membrane</keyword>
<dbReference type="Proteomes" id="UP000321764">
    <property type="component" value="Unassembled WGS sequence"/>
</dbReference>
<dbReference type="Pfam" id="PF00989">
    <property type="entry name" value="PAS"/>
    <property type="match status" value="1"/>
</dbReference>
<accession>A0A5C8Z793</accession>
<dbReference type="InterPro" id="IPR013767">
    <property type="entry name" value="PAS_fold"/>
</dbReference>
<keyword evidence="4" id="KW-0808">Transferase</keyword>
<dbReference type="InterPro" id="IPR036890">
    <property type="entry name" value="HATPase_C_sf"/>
</dbReference>
<dbReference type="OrthoDB" id="7991996at2"/>
<dbReference type="SUPFAM" id="SSF55785">
    <property type="entry name" value="PYP-like sensor domain (PAS domain)"/>
    <property type="match status" value="1"/>
</dbReference>
<dbReference type="Gene3D" id="3.30.450.20">
    <property type="entry name" value="PAS domain"/>
    <property type="match status" value="1"/>
</dbReference>
<protein>
    <recommendedName>
        <fullName evidence="3">histidine kinase</fullName>
        <ecNumber evidence="3">2.7.13.3</ecNumber>
    </recommendedName>
</protein>
<dbReference type="SMART" id="SM00086">
    <property type="entry name" value="PAC"/>
    <property type="match status" value="1"/>
</dbReference>
<evidence type="ECO:0000313" key="15">
    <source>
        <dbReference type="EMBL" id="TXR53021.1"/>
    </source>
</evidence>
<dbReference type="GO" id="GO:0004673">
    <property type="term" value="F:protein histidine kinase activity"/>
    <property type="evidence" value="ECO:0007669"/>
    <property type="project" value="UniProtKB-EC"/>
</dbReference>
<dbReference type="InterPro" id="IPR035965">
    <property type="entry name" value="PAS-like_dom_sf"/>
</dbReference>
<evidence type="ECO:0000259" key="13">
    <source>
        <dbReference type="PROSITE" id="PS50112"/>
    </source>
</evidence>
<keyword evidence="7" id="KW-0418">Kinase</keyword>
<dbReference type="PROSITE" id="PS50109">
    <property type="entry name" value="HIS_KIN"/>
    <property type="match status" value="1"/>
</dbReference>
<dbReference type="GO" id="GO:0030295">
    <property type="term" value="F:protein kinase activator activity"/>
    <property type="evidence" value="ECO:0007669"/>
    <property type="project" value="TreeGrafter"/>
</dbReference>
<keyword evidence="5" id="KW-0812">Transmembrane</keyword>
<evidence type="ECO:0000256" key="5">
    <source>
        <dbReference type="ARBA" id="ARBA00022692"/>
    </source>
</evidence>
<evidence type="ECO:0000256" key="10">
    <source>
        <dbReference type="ARBA" id="ARBA00023012"/>
    </source>
</evidence>
<dbReference type="InterPro" id="IPR005467">
    <property type="entry name" value="His_kinase_dom"/>
</dbReference>
<evidence type="ECO:0000313" key="16">
    <source>
        <dbReference type="Proteomes" id="UP000321764"/>
    </source>
</evidence>
<comment type="caution">
    <text evidence="15">The sequence shown here is derived from an EMBL/GenBank/DDBJ whole genome shotgun (WGS) entry which is preliminary data.</text>
</comment>
<evidence type="ECO:0000256" key="7">
    <source>
        <dbReference type="ARBA" id="ARBA00022777"/>
    </source>
</evidence>
<evidence type="ECO:0000259" key="14">
    <source>
        <dbReference type="PROSITE" id="PS50113"/>
    </source>
</evidence>
<feature type="domain" description="Histidine kinase" evidence="12">
    <location>
        <begin position="302"/>
        <end position="514"/>
    </location>
</feature>
<sequence length="516" mass="57869">MIDLFNEAKSQPEGAAHKDDLFTLEQVKKIVNLTPMAVSITDDKGVILYINPFFSQTTGYTEQDLIGKNHSILSDRKTPRPVYQELWQRITAGKSWRGQLLNRKKTGESYLAEVQISPLNDSNAEATLYFLGVHRDISADHALEMQQSNNERVFSSILNSVPTAVALLNEHDEVILDNLAYKALASDIRQEPAKLVIGKIKQQLNVESLHSSTVEGQLEKNVIIEFNQSGHTRHFVCRLSGLDMQEENVTSYFSPIRNPHLVLALTEFTREQKRIEQQRLAELQRSTVETEMMHAMQETMHAVLHQLQEPVNMIESAVALLQKRHASCTGIDPMIMALDAGKEAVKQLHQALPERAFEAKQSVNVNQLVHEVSQMKSEQLMRRSIELRLSLLTNLPAIIAQPSRLRVALKQLLENAIEAIDYAKCERREILISTSQVDGDLVVCFDDSGPGIKKSDALLVFQPFYSTKPVSSEGSRGIGLSIVQQVINEHCGTVRFVSSSLGGCCARMSLPRRQEV</sequence>
<dbReference type="PROSITE" id="PS50113">
    <property type="entry name" value="PAC"/>
    <property type="match status" value="1"/>
</dbReference>
<keyword evidence="10" id="KW-0902">Two-component regulatory system</keyword>
<dbReference type="InterPro" id="IPR000700">
    <property type="entry name" value="PAS-assoc_C"/>
</dbReference>
<evidence type="ECO:0000256" key="2">
    <source>
        <dbReference type="ARBA" id="ARBA00004141"/>
    </source>
</evidence>
<keyword evidence="8" id="KW-0067">ATP-binding</keyword>
<dbReference type="EMBL" id="VKAD01000001">
    <property type="protein sequence ID" value="TXR53021.1"/>
    <property type="molecule type" value="Genomic_DNA"/>
</dbReference>
<dbReference type="AlphaFoldDB" id="A0A5C8Z793"/>
<dbReference type="InterPro" id="IPR000014">
    <property type="entry name" value="PAS"/>
</dbReference>
<keyword evidence="16" id="KW-1185">Reference proteome</keyword>
<evidence type="ECO:0000259" key="12">
    <source>
        <dbReference type="PROSITE" id="PS50109"/>
    </source>
</evidence>
<dbReference type="SUPFAM" id="SSF55874">
    <property type="entry name" value="ATPase domain of HSP90 chaperone/DNA topoisomerase II/histidine kinase"/>
    <property type="match status" value="1"/>
</dbReference>
<dbReference type="InterPro" id="IPR004358">
    <property type="entry name" value="Sig_transdc_His_kin-like_C"/>
</dbReference>
<dbReference type="RefSeq" id="WP_147711831.1">
    <property type="nucleotide sequence ID" value="NZ_VKAD01000001.1"/>
</dbReference>
<dbReference type="InterPro" id="IPR003594">
    <property type="entry name" value="HATPase_dom"/>
</dbReference>
<dbReference type="Pfam" id="PF02518">
    <property type="entry name" value="HATPase_c"/>
    <property type="match status" value="1"/>
</dbReference>
<organism evidence="15 16">
    <name type="scientific">Reinekea thalattae</name>
    <dbReference type="NCBI Taxonomy" id="2593301"/>
    <lineage>
        <taxon>Bacteria</taxon>
        <taxon>Pseudomonadati</taxon>
        <taxon>Pseudomonadota</taxon>
        <taxon>Gammaproteobacteria</taxon>
        <taxon>Oceanospirillales</taxon>
        <taxon>Saccharospirillaceae</taxon>
        <taxon>Reinekea</taxon>
    </lineage>
</organism>
<evidence type="ECO:0000256" key="9">
    <source>
        <dbReference type="ARBA" id="ARBA00022989"/>
    </source>
</evidence>
<evidence type="ECO:0000256" key="4">
    <source>
        <dbReference type="ARBA" id="ARBA00022679"/>
    </source>
</evidence>
<dbReference type="GO" id="GO:0007234">
    <property type="term" value="P:osmosensory signaling via phosphorelay pathway"/>
    <property type="evidence" value="ECO:0007669"/>
    <property type="project" value="TreeGrafter"/>
</dbReference>
<dbReference type="SMART" id="SM00091">
    <property type="entry name" value="PAS"/>
    <property type="match status" value="1"/>
</dbReference>
<name>A0A5C8Z793_9GAMM</name>
<feature type="domain" description="PAS" evidence="13">
    <location>
        <begin position="23"/>
        <end position="69"/>
    </location>
</feature>
<comment type="catalytic activity">
    <reaction evidence="1">
        <text>ATP + protein L-histidine = ADP + protein N-phospho-L-histidine.</text>
        <dbReference type="EC" id="2.7.13.3"/>
    </reaction>
</comment>
<dbReference type="Gene3D" id="3.30.565.10">
    <property type="entry name" value="Histidine kinase-like ATPase, C-terminal domain"/>
    <property type="match status" value="1"/>
</dbReference>
<dbReference type="PANTHER" id="PTHR42878:SF7">
    <property type="entry name" value="SENSOR HISTIDINE KINASE GLRK"/>
    <property type="match status" value="1"/>
</dbReference>
<reference evidence="15 16" key="1">
    <citation type="submission" date="2019-07" db="EMBL/GenBank/DDBJ databases">
        <title>Reinekea sp. strain SSH23 genome sequencing and assembly.</title>
        <authorList>
            <person name="Kim I."/>
        </authorList>
    </citation>
    <scope>NUCLEOTIDE SEQUENCE [LARGE SCALE GENOMIC DNA]</scope>
    <source>
        <strain evidence="15 16">SSH23</strain>
    </source>
</reference>
<dbReference type="EC" id="2.7.13.3" evidence="3"/>
<dbReference type="NCBIfam" id="TIGR02938">
    <property type="entry name" value="nifL_nitrog"/>
    <property type="match status" value="1"/>
</dbReference>
<feature type="domain" description="PAC" evidence="14">
    <location>
        <begin position="94"/>
        <end position="149"/>
    </location>
</feature>
<evidence type="ECO:0000256" key="3">
    <source>
        <dbReference type="ARBA" id="ARBA00012438"/>
    </source>
</evidence>